<dbReference type="InterPro" id="IPR025646">
    <property type="entry name" value="DUF4350"/>
</dbReference>
<dbReference type="OrthoDB" id="1111222at2"/>
<dbReference type="RefSeq" id="WP_111590220.1">
    <property type="nucleotide sequence ID" value="NZ_QLMA01000001.1"/>
</dbReference>
<dbReference type="Pfam" id="PF14258">
    <property type="entry name" value="DUF4350"/>
    <property type="match status" value="1"/>
</dbReference>
<evidence type="ECO:0000313" key="4">
    <source>
        <dbReference type="Proteomes" id="UP000249819"/>
    </source>
</evidence>
<organism evidence="3 4">
    <name type="scientific">Chitinophaga dinghuensis</name>
    <dbReference type="NCBI Taxonomy" id="1539050"/>
    <lineage>
        <taxon>Bacteria</taxon>
        <taxon>Pseudomonadati</taxon>
        <taxon>Bacteroidota</taxon>
        <taxon>Chitinophagia</taxon>
        <taxon>Chitinophagales</taxon>
        <taxon>Chitinophagaceae</taxon>
        <taxon>Chitinophaga</taxon>
    </lineage>
</organism>
<accession>A0A327WBK8</accession>
<sequence>MSRKFYYIAGTVIAILIALLMINSIQSNQDEQRSNDMSKPTFSGKDKKAGGTYAARELLPSLFNNQTLQVVTKSFASTYRKEETLKNSGSVYIIVAEKLFVTEQDVTDMLKFVGDGNELFIAANQLDQNLKSRLGIETEVLGFGEMVQPGVQNYLDSVNKISASYRYNGPMLERYFSKWDSSRMQILGTSAHNEPNFASVRVGSGFVYILLNPYTFTNYFVLHNQNAQALAIQMSYLDPHADNVYWDEFYNTQKGPRNSEFSEWQVLLKYPAFRWALWLSIILMLLYVAFESKRRQRIIPLKPVVANASLEFVDAIGQLYYQQQNHANISHKMVTHALEYIRTRYYINTNVLDDDFATLLSNKSDAPIDQVRRMTSLMKVVQDHGYIDSEFVTDLYRSIQLFYLNTK</sequence>
<gene>
    <name evidence="3" type="ORF">CLV59_101291</name>
</gene>
<name>A0A327WBK8_9BACT</name>
<dbReference type="Proteomes" id="UP000249819">
    <property type="component" value="Unassembled WGS sequence"/>
</dbReference>
<evidence type="ECO:0000313" key="3">
    <source>
        <dbReference type="EMBL" id="RAJ87539.1"/>
    </source>
</evidence>
<keyword evidence="4" id="KW-1185">Reference proteome</keyword>
<comment type="caution">
    <text evidence="3">The sequence shown here is derived from an EMBL/GenBank/DDBJ whole genome shotgun (WGS) entry which is preliminary data.</text>
</comment>
<reference evidence="3 4" key="1">
    <citation type="submission" date="2018-06" db="EMBL/GenBank/DDBJ databases">
        <title>Genomic Encyclopedia of Archaeal and Bacterial Type Strains, Phase II (KMG-II): from individual species to whole genera.</title>
        <authorList>
            <person name="Goeker M."/>
        </authorList>
    </citation>
    <scope>NUCLEOTIDE SEQUENCE [LARGE SCALE GENOMIC DNA]</scope>
    <source>
        <strain evidence="3 4">DSM 29821</strain>
    </source>
</reference>
<proteinExistence type="predicted"/>
<feature type="domain" description="DUF4350" evidence="2">
    <location>
        <begin position="46"/>
        <end position="230"/>
    </location>
</feature>
<protein>
    <recommendedName>
        <fullName evidence="2">DUF4350 domain-containing protein</fullName>
    </recommendedName>
</protein>
<keyword evidence="1" id="KW-1133">Transmembrane helix</keyword>
<evidence type="ECO:0000256" key="1">
    <source>
        <dbReference type="SAM" id="Phobius"/>
    </source>
</evidence>
<dbReference type="EMBL" id="QLMA01000001">
    <property type="protein sequence ID" value="RAJ87539.1"/>
    <property type="molecule type" value="Genomic_DNA"/>
</dbReference>
<feature type="transmembrane region" description="Helical" evidence="1">
    <location>
        <begin position="272"/>
        <end position="290"/>
    </location>
</feature>
<keyword evidence="1" id="KW-0472">Membrane</keyword>
<dbReference type="AlphaFoldDB" id="A0A327WBK8"/>
<keyword evidence="1" id="KW-0812">Transmembrane</keyword>
<evidence type="ECO:0000259" key="2">
    <source>
        <dbReference type="Pfam" id="PF14258"/>
    </source>
</evidence>